<evidence type="ECO:0000313" key="2">
    <source>
        <dbReference type="Proteomes" id="UP000789342"/>
    </source>
</evidence>
<name>A0A9N9P6G1_9GLOM</name>
<proteinExistence type="predicted"/>
<dbReference type="Proteomes" id="UP000789342">
    <property type="component" value="Unassembled WGS sequence"/>
</dbReference>
<reference evidence="1" key="1">
    <citation type="submission" date="2021-06" db="EMBL/GenBank/DDBJ databases">
        <authorList>
            <person name="Kallberg Y."/>
            <person name="Tangrot J."/>
            <person name="Rosling A."/>
        </authorList>
    </citation>
    <scope>NUCLEOTIDE SEQUENCE</scope>
    <source>
        <strain evidence="1">CL551</strain>
    </source>
</reference>
<dbReference type="AlphaFoldDB" id="A0A9N9P6G1"/>
<gene>
    <name evidence="1" type="ORF">AMORRO_LOCUS18182</name>
</gene>
<comment type="caution">
    <text evidence="1">The sequence shown here is derived from an EMBL/GenBank/DDBJ whole genome shotgun (WGS) entry which is preliminary data.</text>
</comment>
<feature type="non-terminal residue" evidence="1">
    <location>
        <position position="1"/>
    </location>
</feature>
<feature type="non-terminal residue" evidence="1">
    <location>
        <position position="168"/>
    </location>
</feature>
<organism evidence="1 2">
    <name type="scientific">Acaulospora morrowiae</name>
    <dbReference type="NCBI Taxonomy" id="94023"/>
    <lineage>
        <taxon>Eukaryota</taxon>
        <taxon>Fungi</taxon>
        <taxon>Fungi incertae sedis</taxon>
        <taxon>Mucoromycota</taxon>
        <taxon>Glomeromycotina</taxon>
        <taxon>Glomeromycetes</taxon>
        <taxon>Diversisporales</taxon>
        <taxon>Acaulosporaceae</taxon>
        <taxon>Acaulospora</taxon>
    </lineage>
</organism>
<keyword evidence="2" id="KW-1185">Reference proteome</keyword>
<dbReference type="EMBL" id="CAJVPV010061990">
    <property type="protein sequence ID" value="CAG8791483.1"/>
    <property type="molecule type" value="Genomic_DNA"/>
</dbReference>
<accession>A0A9N9P6G1</accession>
<protein>
    <submittedName>
        <fullName evidence="1">6577_t:CDS:1</fullName>
    </submittedName>
</protein>
<sequence length="168" mass="19263">IVDGYCKMDDFSSLSSWISSHDTNELTTDPLLQWNHCYLTALEKHHNGNNFDAWELVKDIPMKITQSYFCHRGANLVSSFFNFRENLRRTVGESSDSASLERQSILSFLKKVIDSSFHVNILPLLVKEATIKSDTSSISCFLKEFLDYVAFNQQISFSDTFVSDLAIW</sequence>
<evidence type="ECO:0000313" key="1">
    <source>
        <dbReference type="EMBL" id="CAG8791483.1"/>
    </source>
</evidence>